<dbReference type="SMART" id="SM00115">
    <property type="entry name" value="CASc"/>
    <property type="match status" value="1"/>
</dbReference>
<dbReference type="GO" id="GO:0072559">
    <property type="term" value="C:NLRP3 inflammasome complex"/>
    <property type="evidence" value="ECO:0007669"/>
    <property type="project" value="TreeGrafter"/>
</dbReference>
<dbReference type="PROSITE" id="PS50209">
    <property type="entry name" value="CARD"/>
    <property type="match status" value="1"/>
</dbReference>
<sequence length="383" mass="43827">MADQRLEEVRTEFIQRINKAIISQLLDDLLRERIMEDEEVEEVNTKNKRQDQARILIDNVRRKGPEASRRFIVFLQNRDAFLAGQLDLQNFPAGNISKEEVQFLESKNGVRLCPQNVFQQIQITEGTEIYPINDPRTRTRLALIICNIKFDYLKFRKGAEVDLEQMTLLLEDLGYKVEIMTNLNSQEITTCLKNFAAREEHKTSDGMFVVLMSHGHLDSLYGVNSKDKHSDIFSIKTIFSTFNNINCPSLRGKPKVVILQACRGEEHGYRMETEEDSATSAPASLQSDSCTKQLQTDAVQKIHVESDFICLYSTTPDHLSWRDTKTGSLFITQLIDTIKKHAWNCNLEEVFRKVLQHFASNPFLPLPRTLKAGEGEATGPISK</sequence>
<dbReference type="InterPro" id="IPR002138">
    <property type="entry name" value="Pept_C14_p10"/>
</dbReference>
<evidence type="ECO:0000256" key="3">
    <source>
        <dbReference type="RuleBase" id="RU003971"/>
    </source>
</evidence>
<dbReference type="InterPro" id="IPR001309">
    <property type="entry name" value="Pept_C14_p20"/>
</dbReference>
<evidence type="ECO:0000313" key="8">
    <source>
        <dbReference type="Proteomes" id="UP001474421"/>
    </source>
</evidence>
<dbReference type="GO" id="GO:0072557">
    <property type="term" value="C:IPAF inflammasome complex"/>
    <property type="evidence" value="ECO:0007669"/>
    <property type="project" value="TreeGrafter"/>
</dbReference>
<evidence type="ECO:0000256" key="2">
    <source>
        <dbReference type="PIRSR" id="PIRSR038001-1"/>
    </source>
</evidence>
<keyword evidence="8" id="KW-1185">Reference proteome</keyword>
<dbReference type="PROSITE" id="PS50207">
    <property type="entry name" value="CASPASE_P10"/>
    <property type="match status" value="1"/>
</dbReference>
<dbReference type="GO" id="GO:0004197">
    <property type="term" value="F:cysteine-type endopeptidase activity"/>
    <property type="evidence" value="ECO:0007669"/>
    <property type="project" value="InterPro"/>
</dbReference>
<dbReference type="CDD" id="cd00032">
    <property type="entry name" value="CASc"/>
    <property type="match status" value="1"/>
</dbReference>
<dbReference type="Gene3D" id="1.10.533.10">
    <property type="entry name" value="Death Domain, Fas"/>
    <property type="match status" value="1"/>
</dbReference>
<name>A0AAW1CEE2_CROAD</name>
<dbReference type="PROSITE" id="PS50208">
    <property type="entry name" value="CASPASE_P20"/>
    <property type="match status" value="1"/>
</dbReference>
<dbReference type="Gene3D" id="3.40.50.1460">
    <property type="match status" value="1"/>
</dbReference>
<organism evidence="7 8">
    <name type="scientific">Crotalus adamanteus</name>
    <name type="common">Eastern diamondback rattlesnake</name>
    <dbReference type="NCBI Taxonomy" id="8729"/>
    <lineage>
        <taxon>Eukaryota</taxon>
        <taxon>Metazoa</taxon>
        <taxon>Chordata</taxon>
        <taxon>Craniata</taxon>
        <taxon>Vertebrata</taxon>
        <taxon>Euteleostomi</taxon>
        <taxon>Lepidosauria</taxon>
        <taxon>Squamata</taxon>
        <taxon>Bifurcata</taxon>
        <taxon>Unidentata</taxon>
        <taxon>Episquamata</taxon>
        <taxon>Toxicofera</taxon>
        <taxon>Serpentes</taxon>
        <taxon>Colubroidea</taxon>
        <taxon>Viperidae</taxon>
        <taxon>Crotalinae</taxon>
        <taxon>Crotalus</taxon>
    </lineage>
</organism>
<evidence type="ECO:0000256" key="1">
    <source>
        <dbReference type="ARBA" id="ARBA00010134"/>
    </source>
</evidence>
<dbReference type="SMART" id="SM00114">
    <property type="entry name" value="CARD"/>
    <property type="match status" value="1"/>
</dbReference>
<dbReference type="SUPFAM" id="SSF47986">
    <property type="entry name" value="DEATH domain"/>
    <property type="match status" value="1"/>
</dbReference>
<dbReference type="InterPro" id="IPR002398">
    <property type="entry name" value="Pept_C14"/>
</dbReference>
<comment type="similarity">
    <text evidence="1 3">Belongs to the peptidase C14A family.</text>
</comment>
<evidence type="ECO:0000259" key="4">
    <source>
        <dbReference type="PROSITE" id="PS50207"/>
    </source>
</evidence>
<evidence type="ECO:0000259" key="5">
    <source>
        <dbReference type="PROSITE" id="PS50208"/>
    </source>
</evidence>
<dbReference type="PANTHER" id="PTHR47901:SF3">
    <property type="entry name" value="CASPASE-1"/>
    <property type="match status" value="1"/>
</dbReference>
<dbReference type="AlphaFoldDB" id="A0AAW1CEE2"/>
<dbReference type="PRINTS" id="PR00376">
    <property type="entry name" value="IL1BCENZYME"/>
</dbReference>
<dbReference type="FunFam" id="3.40.50.1460:FF:000007">
    <property type="entry name" value="Caspase-1"/>
    <property type="match status" value="1"/>
</dbReference>
<evidence type="ECO:0000259" key="6">
    <source>
        <dbReference type="PROSITE" id="PS50209"/>
    </source>
</evidence>
<evidence type="ECO:0000313" key="7">
    <source>
        <dbReference type="EMBL" id="KAK9412367.1"/>
    </source>
</evidence>
<dbReference type="InterPro" id="IPR015917">
    <property type="entry name" value="Pept_C14A"/>
</dbReference>
<dbReference type="InterPro" id="IPR029030">
    <property type="entry name" value="Caspase-like_dom_sf"/>
</dbReference>
<comment type="caution">
    <text evidence="7">The sequence shown here is derived from an EMBL/GenBank/DDBJ whole genome shotgun (WGS) entry which is preliminary data.</text>
</comment>
<proteinExistence type="inferred from homology"/>
<dbReference type="Pfam" id="PF00619">
    <property type="entry name" value="CARD"/>
    <property type="match status" value="1"/>
</dbReference>
<accession>A0AAW1CEE2</accession>
<dbReference type="PROSITE" id="PS01122">
    <property type="entry name" value="CASPASE_CYS"/>
    <property type="match status" value="1"/>
</dbReference>
<dbReference type="PIRSF" id="PIRSF038001">
    <property type="entry name" value="Caspase_ICE"/>
    <property type="match status" value="1"/>
</dbReference>
<feature type="domain" description="Caspase family p20" evidence="5">
    <location>
        <begin position="138"/>
        <end position="266"/>
    </location>
</feature>
<protein>
    <submittedName>
        <fullName evidence="7">Caspase-1-like</fullName>
    </submittedName>
</protein>
<dbReference type="InterPro" id="IPR011600">
    <property type="entry name" value="Pept_C14_caspase"/>
</dbReference>
<reference evidence="7 8" key="1">
    <citation type="journal article" date="2024" name="Proc. Natl. Acad. Sci. U.S.A.">
        <title>The genetic regulatory architecture and epigenomic basis for age-related changes in rattlesnake venom.</title>
        <authorList>
            <person name="Hogan M.P."/>
            <person name="Holding M.L."/>
            <person name="Nystrom G.S."/>
            <person name="Colston T.J."/>
            <person name="Bartlett D.A."/>
            <person name="Mason A.J."/>
            <person name="Ellsworth S.A."/>
            <person name="Rautsaw R.M."/>
            <person name="Lawrence K.C."/>
            <person name="Strickland J.L."/>
            <person name="He B."/>
            <person name="Fraser P."/>
            <person name="Margres M.J."/>
            <person name="Gilbert D.M."/>
            <person name="Gibbs H.L."/>
            <person name="Parkinson C.L."/>
            <person name="Rokyta D.R."/>
        </authorList>
    </citation>
    <scope>NUCLEOTIDE SEQUENCE [LARGE SCALE GENOMIC DNA]</scope>
    <source>
        <strain evidence="7">DRR0105</strain>
    </source>
</reference>
<feature type="active site" evidence="2">
    <location>
        <position position="214"/>
    </location>
</feature>
<dbReference type="GO" id="GO:0006508">
    <property type="term" value="P:proteolysis"/>
    <property type="evidence" value="ECO:0007669"/>
    <property type="project" value="InterPro"/>
</dbReference>
<dbReference type="Proteomes" id="UP001474421">
    <property type="component" value="Unassembled WGS sequence"/>
</dbReference>
<dbReference type="GO" id="GO:0097169">
    <property type="term" value="C:AIM2 inflammasome complex"/>
    <property type="evidence" value="ECO:0007669"/>
    <property type="project" value="TreeGrafter"/>
</dbReference>
<dbReference type="InterPro" id="IPR011029">
    <property type="entry name" value="DEATH-like_dom_sf"/>
</dbReference>
<feature type="domain" description="CARD" evidence="6">
    <location>
        <begin position="1"/>
        <end position="90"/>
    </location>
</feature>
<feature type="domain" description="Caspase family p10" evidence="4">
    <location>
        <begin position="298"/>
        <end position="363"/>
    </location>
</feature>
<feature type="active site" evidence="2">
    <location>
        <position position="262"/>
    </location>
</feature>
<gene>
    <name evidence="7" type="ORF">NXF25_003542</name>
</gene>
<dbReference type="PANTHER" id="PTHR47901">
    <property type="entry name" value="CASPASE RECRUITMENT DOMAIN-CONTAINING PROTEIN 18"/>
    <property type="match status" value="1"/>
</dbReference>
<dbReference type="InterPro" id="IPR001315">
    <property type="entry name" value="CARD"/>
</dbReference>
<dbReference type="GO" id="GO:0042981">
    <property type="term" value="P:regulation of apoptotic process"/>
    <property type="evidence" value="ECO:0007669"/>
    <property type="project" value="InterPro"/>
</dbReference>
<dbReference type="InterPro" id="IPR033139">
    <property type="entry name" value="Caspase_cys_AS"/>
</dbReference>
<dbReference type="GO" id="GO:0050727">
    <property type="term" value="P:regulation of inflammatory response"/>
    <property type="evidence" value="ECO:0007669"/>
    <property type="project" value="TreeGrafter"/>
</dbReference>
<dbReference type="Pfam" id="PF00656">
    <property type="entry name" value="Peptidase_C14"/>
    <property type="match status" value="1"/>
</dbReference>
<dbReference type="EMBL" id="JAOTOJ010000001">
    <property type="protein sequence ID" value="KAK9412367.1"/>
    <property type="molecule type" value="Genomic_DNA"/>
</dbReference>
<dbReference type="SUPFAM" id="SSF52129">
    <property type="entry name" value="Caspase-like"/>
    <property type="match status" value="1"/>
</dbReference>